<dbReference type="EMBL" id="CP102774">
    <property type="protein sequence ID" value="UZF86646.1"/>
    <property type="molecule type" value="Genomic_DNA"/>
</dbReference>
<sequence>MSDDRVHRLSAFPSGVWWVRWIDSVSIISVTPGTPTVKVVLGPVPPSPAGTVKLADLAKDATGCQVIEVAIGMIAGLVIGTIFEDGVWVGRLEAEERAFDFDLPSDWVGLFAANQEPTPISRPSWWSSSKYDVISAAAYPRVIRPDSFCAVLQSQFDHGIAVIPASEVVRAFIAMHSDIATLAFSEPWDIGLAKLVDLDASNVDEHGNWRVVARGKQLRKEWVSSVASLMQVFNPVGARASNMLHATAVAQGGRISAALPFDGCRLRFEARCLKLHPGKYLVVEVTQAQWPHRQGVTLVEPGPLEDLGDDAAQRSYTIDVLALPYDRDEPVDVVSGEAPAQMGETAKGTADAVWYGAPIPEMVVGEARPRPGRIPIPKPNFVASATAVGAPAPSAAVTQASVVQAVRLPACGRFEGTAAMFDQLAASGDIRSWRTLPEPGRPRQVGAREVWSFGMSAPGRSGRWRYVDRKRGIVRSAMVGEIVLSSGRIVYWIEIEPRPGEAFRSLAFGIGSSGASASIRRLLGHAVDTRGIWGDPTALASAVGLRGAAAFRHGTSAGGRATATRAIALLTGLP</sequence>
<reference evidence="1" key="1">
    <citation type="submission" date="2022-08" db="EMBL/GenBank/DDBJ databases">
        <title>Complete Genome Sequences of 2 Bosea sp. soil isolates.</title>
        <authorList>
            <person name="Alvarez Arevalo M."/>
            <person name="Sterndorff E.B."/>
            <person name="Faurdal D."/>
            <person name="Joergensen T.S."/>
            <person name="Weber T."/>
        </authorList>
    </citation>
    <scope>NUCLEOTIDE SEQUENCE</scope>
    <source>
        <strain evidence="1">NBC_00436</strain>
    </source>
</reference>
<organism evidence="1">
    <name type="scientific">Bosea sp. NBC_00436</name>
    <dbReference type="NCBI Taxonomy" id="2969620"/>
    <lineage>
        <taxon>Bacteria</taxon>
        <taxon>Pseudomonadati</taxon>
        <taxon>Pseudomonadota</taxon>
        <taxon>Alphaproteobacteria</taxon>
        <taxon>Hyphomicrobiales</taxon>
        <taxon>Boseaceae</taxon>
        <taxon>Bosea</taxon>
    </lineage>
</organism>
<evidence type="ECO:0000313" key="1">
    <source>
        <dbReference type="EMBL" id="UZF86646.1"/>
    </source>
</evidence>
<name>A0A9E7ZT69_9HYPH</name>
<dbReference type="AlphaFoldDB" id="A0A9E7ZT69"/>
<gene>
    <name evidence="1" type="ORF">NWE54_23225</name>
</gene>
<protein>
    <submittedName>
        <fullName evidence="1">Uncharacterized protein</fullName>
    </submittedName>
</protein>
<proteinExistence type="predicted"/>
<accession>A0A9E7ZT69</accession>